<keyword evidence="1" id="KW-0472">Membrane</keyword>
<feature type="transmembrane region" description="Helical" evidence="1">
    <location>
        <begin position="19"/>
        <end position="42"/>
    </location>
</feature>
<keyword evidence="1" id="KW-0812">Transmembrane</keyword>
<name>A0A316UXE9_9BASI</name>
<sequence>MSCRCTGFLSPSQPPALPLFLPIRTPCALSVSISILMTVWFLPKALPTDTQCPRRSTSGTRCE</sequence>
<accession>A0A316UXE9</accession>
<dbReference type="EMBL" id="KZ819662">
    <property type="protein sequence ID" value="PWN29987.1"/>
    <property type="molecule type" value="Genomic_DNA"/>
</dbReference>
<keyword evidence="1" id="KW-1133">Transmembrane helix</keyword>
<evidence type="ECO:0000256" key="1">
    <source>
        <dbReference type="SAM" id="Phobius"/>
    </source>
</evidence>
<dbReference type="GeneID" id="37029463"/>
<protein>
    <submittedName>
        <fullName evidence="2">Uncharacterized protein</fullName>
    </submittedName>
</protein>
<dbReference type="AlphaFoldDB" id="A0A316UXE9"/>
<gene>
    <name evidence="2" type="ORF">BDZ90DRAFT_2489</name>
</gene>
<proteinExistence type="predicted"/>
<keyword evidence="3" id="KW-1185">Reference proteome</keyword>
<evidence type="ECO:0000313" key="2">
    <source>
        <dbReference type="EMBL" id="PWN29987.1"/>
    </source>
</evidence>
<dbReference type="Proteomes" id="UP000245884">
    <property type="component" value="Unassembled WGS sequence"/>
</dbReference>
<dbReference type="RefSeq" id="XP_025364599.1">
    <property type="nucleotide sequence ID" value="XM_025507640.1"/>
</dbReference>
<reference evidence="2 3" key="1">
    <citation type="journal article" date="2018" name="Mol. Biol. Evol.">
        <title>Broad Genomic Sampling Reveals a Smut Pathogenic Ancestry of the Fungal Clade Ustilaginomycotina.</title>
        <authorList>
            <person name="Kijpornyongpan T."/>
            <person name="Mondo S.J."/>
            <person name="Barry K."/>
            <person name="Sandor L."/>
            <person name="Lee J."/>
            <person name="Lipzen A."/>
            <person name="Pangilinan J."/>
            <person name="LaButti K."/>
            <person name="Hainaut M."/>
            <person name="Henrissat B."/>
            <person name="Grigoriev I.V."/>
            <person name="Spatafora J.W."/>
            <person name="Aime M.C."/>
        </authorList>
    </citation>
    <scope>NUCLEOTIDE SEQUENCE [LARGE SCALE GENOMIC DNA]</scope>
    <source>
        <strain evidence="2 3">MCA 5214</strain>
    </source>
</reference>
<organism evidence="2 3">
    <name type="scientific">Jaminaea rosea</name>
    <dbReference type="NCBI Taxonomy" id="1569628"/>
    <lineage>
        <taxon>Eukaryota</taxon>
        <taxon>Fungi</taxon>
        <taxon>Dikarya</taxon>
        <taxon>Basidiomycota</taxon>
        <taxon>Ustilaginomycotina</taxon>
        <taxon>Exobasidiomycetes</taxon>
        <taxon>Microstromatales</taxon>
        <taxon>Microstromatales incertae sedis</taxon>
        <taxon>Jaminaea</taxon>
    </lineage>
</organism>
<evidence type="ECO:0000313" key="3">
    <source>
        <dbReference type="Proteomes" id="UP000245884"/>
    </source>
</evidence>